<dbReference type="InterPro" id="IPR036890">
    <property type="entry name" value="HATPase_C_sf"/>
</dbReference>
<dbReference type="InterPro" id="IPR010559">
    <property type="entry name" value="Sig_transdc_His_kin_internal"/>
</dbReference>
<dbReference type="GO" id="GO:0016301">
    <property type="term" value="F:kinase activity"/>
    <property type="evidence" value="ECO:0007669"/>
    <property type="project" value="UniProtKB-KW"/>
</dbReference>
<dbReference type="InterPro" id="IPR050640">
    <property type="entry name" value="Bact_2-comp_sensor_kinase"/>
</dbReference>
<organism evidence="3 4">
    <name type="scientific">Noviluteimonas lactosilytica</name>
    <dbReference type="NCBI Taxonomy" id="2888523"/>
    <lineage>
        <taxon>Bacteria</taxon>
        <taxon>Pseudomonadati</taxon>
        <taxon>Pseudomonadota</taxon>
        <taxon>Gammaproteobacteria</taxon>
        <taxon>Lysobacterales</taxon>
        <taxon>Lysobacteraceae</taxon>
        <taxon>Noviluteimonas</taxon>
    </lineage>
</organism>
<feature type="transmembrane region" description="Helical" evidence="1">
    <location>
        <begin position="77"/>
        <end position="100"/>
    </location>
</feature>
<dbReference type="PANTHER" id="PTHR34220">
    <property type="entry name" value="SENSOR HISTIDINE KINASE YPDA"/>
    <property type="match status" value="1"/>
</dbReference>
<dbReference type="Proteomes" id="UP001165293">
    <property type="component" value="Unassembled WGS sequence"/>
</dbReference>
<protein>
    <submittedName>
        <fullName evidence="3">Histidine kinase</fullName>
    </submittedName>
</protein>
<keyword evidence="1" id="KW-0472">Membrane</keyword>
<dbReference type="EMBL" id="JAJGAK010000005">
    <property type="protein sequence ID" value="MCC8364543.1"/>
    <property type="molecule type" value="Genomic_DNA"/>
</dbReference>
<dbReference type="Gene3D" id="3.30.565.10">
    <property type="entry name" value="Histidine kinase-like ATPase, C-terminal domain"/>
    <property type="match status" value="1"/>
</dbReference>
<dbReference type="SUPFAM" id="SSF55874">
    <property type="entry name" value="ATPase domain of HSP90 chaperone/DNA topoisomerase II/histidine kinase"/>
    <property type="match status" value="1"/>
</dbReference>
<sequence length="357" mass="40382">MQRRRFLLLAAICVWWTLEGLMTAGSLLTMQFSDETLTFGAALRRGLLSAWLWIPCSLGLLWLVERFPIERPRIARAVGVLMLGTFAVILFRAVSIYWANPILEWYATTPAFSDVLVTSVLNNFLLSWLNIGAFHAVLYAHRAYDRQRQAEQLQARLAETQLDALRAQLDPHFLFNALNSIAETIHRDPVAADRMLVGLGELLRSSLERRETRVVTLDEELRLLRHYLQIEQARLGDRLSVHWEIAPDLDDALVPPLLLQPLAENAIRHAIAAKIAPGHLSVLAWREDGQLWLAIRDDGGAGPVKDRNGVGLQNIRARLRLLYGDDHVLELQPREDGGTEARVRLPLTRGVRMREAA</sequence>
<feature type="domain" description="Signal transduction histidine kinase internal region" evidence="2">
    <location>
        <begin position="161"/>
        <end position="239"/>
    </location>
</feature>
<gene>
    <name evidence="3" type="ORF">LK996_15840</name>
</gene>
<dbReference type="RefSeq" id="WP_230528341.1">
    <property type="nucleotide sequence ID" value="NZ_JAJGAK010000005.1"/>
</dbReference>
<evidence type="ECO:0000259" key="2">
    <source>
        <dbReference type="Pfam" id="PF06580"/>
    </source>
</evidence>
<keyword evidence="3" id="KW-0418">Kinase</keyword>
<evidence type="ECO:0000313" key="4">
    <source>
        <dbReference type="Proteomes" id="UP001165293"/>
    </source>
</evidence>
<feature type="transmembrane region" description="Helical" evidence="1">
    <location>
        <begin position="120"/>
        <end position="140"/>
    </location>
</feature>
<accession>A0ABS8JM74</accession>
<proteinExistence type="predicted"/>
<evidence type="ECO:0000256" key="1">
    <source>
        <dbReference type="SAM" id="Phobius"/>
    </source>
</evidence>
<keyword evidence="1" id="KW-1133">Transmembrane helix</keyword>
<comment type="caution">
    <text evidence="3">The sequence shown here is derived from an EMBL/GenBank/DDBJ whole genome shotgun (WGS) entry which is preliminary data.</text>
</comment>
<reference evidence="3" key="1">
    <citation type="submission" date="2021-10" db="EMBL/GenBank/DDBJ databases">
        <authorList>
            <person name="Lyu M."/>
            <person name="Wang X."/>
            <person name="Meng X."/>
            <person name="Xu K."/>
        </authorList>
    </citation>
    <scope>NUCLEOTIDE SEQUENCE</scope>
    <source>
        <strain evidence="3">A6</strain>
    </source>
</reference>
<keyword evidence="3" id="KW-0808">Transferase</keyword>
<evidence type="ECO:0000313" key="3">
    <source>
        <dbReference type="EMBL" id="MCC8364543.1"/>
    </source>
</evidence>
<dbReference type="PANTHER" id="PTHR34220:SF7">
    <property type="entry name" value="SENSOR HISTIDINE KINASE YPDA"/>
    <property type="match status" value="1"/>
</dbReference>
<feature type="transmembrane region" description="Helical" evidence="1">
    <location>
        <begin position="47"/>
        <end position="65"/>
    </location>
</feature>
<keyword evidence="1" id="KW-0812">Transmembrane</keyword>
<keyword evidence="4" id="KW-1185">Reference proteome</keyword>
<name>A0ABS8JM74_9GAMM</name>
<dbReference type="Pfam" id="PF06580">
    <property type="entry name" value="His_kinase"/>
    <property type="match status" value="1"/>
</dbReference>